<protein>
    <submittedName>
        <fullName evidence="1">Uncharacterized protein</fullName>
    </submittedName>
</protein>
<evidence type="ECO:0000313" key="1">
    <source>
        <dbReference type="EMBL" id="JAD87266.1"/>
    </source>
</evidence>
<dbReference type="AlphaFoldDB" id="A0A0A9DHG0"/>
<organism evidence="1">
    <name type="scientific">Arundo donax</name>
    <name type="common">Giant reed</name>
    <name type="synonym">Donax arundinaceus</name>
    <dbReference type="NCBI Taxonomy" id="35708"/>
    <lineage>
        <taxon>Eukaryota</taxon>
        <taxon>Viridiplantae</taxon>
        <taxon>Streptophyta</taxon>
        <taxon>Embryophyta</taxon>
        <taxon>Tracheophyta</taxon>
        <taxon>Spermatophyta</taxon>
        <taxon>Magnoliopsida</taxon>
        <taxon>Liliopsida</taxon>
        <taxon>Poales</taxon>
        <taxon>Poaceae</taxon>
        <taxon>PACMAD clade</taxon>
        <taxon>Arundinoideae</taxon>
        <taxon>Arundineae</taxon>
        <taxon>Arundo</taxon>
    </lineage>
</organism>
<proteinExistence type="predicted"/>
<reference evidence="1" key="1">
    <citation type="submission" date="2014-09" db="EMBL/GenBank/DDBJ databases">
        <authorList>
            <person name="Magalhaes I.L.F."/>
            <person name="Oliveira U."/>
            <person name="Santos F.R."/>
            <person name="Vidigal T.H.D.A."/>
            <person name="Brescovit A.D."/>
            <person name="Santos A.J."/>
        </authorList>
    </citation>
    <scope>NUCLEOTIDE SEQUENCE</scope>
    <source>
        <tissue evidence="1">Shoot tissue taken approximately 20 cm above the soil surface</tissue>
    </source>
</reference>
<reference evidence="1" key="2">
    <citation type="journal article" date="2015" name="Data Brief">
        <title>Shoot transcriptome of the giant reed, Arundo donax.</title>
        <authorList>
            <person name="Barrero R.A."/>
            <person name="Guerrero F.D."/>
            <person name="Moolhuijzen P."/>
            <person name="Goolsby J.A."/>
            <person name="Tidwell J."/>
            <person name="Bellgard S.E."/>
            <person name="Bellgard M.I."/>
        </authorList>
    </citation>
    <scope>NUCLEOTIDE SEQUENCE</scope>
    <source>
        <tissue evidence="1">Shoot tissue taken approximately 20 cm above the soil surface</tissue>
    </source>
</reference>
<name>A0A0A9DHG0_ARUDO</name>
<dbReference type="EMBL" id="GBRH01210629">
    <property type="protein sequence ID" value="JAD87266.1"/>
    <property type="molecule type" value="Transcribed_RNA"/>
</dbReference>
<accession>A0A0A9DHG0</accession>
<sequence>MAEFQKLCLGSFTKSRHGPVHQKSPLPPVALLEDMTSEGLDEATSGLQPRQKFQDVIDQTVHHALINQSQTLVNTLQNLILRTID</sequence>